<accession>A0ABT0Q895</accession>
<dbReference type="InterPro" id="IPR054491">
    <property type="entry name" value="MGH1-like_GH"/>
</dbReference>
<name>A0ABT0Q895_9RHOB</name>
<reference evidence="2" key="1">
    <citation type="submission" date="2022-05" db="EMBL/GenBank/DDBJ databases">
        <authorList>
            <person name="Park J.-S."/>
        </authorList>
    </citation>
    <scope>NUCLEOTIDE SEQUENCE</scope>
    <source>
        <strain evidence="2">2012CJ41-6</strain>
    </source>
</reference>
<comment type="caution">
    <text evidence="2">The sequence shown here is derived from an EMBL/GenBank/DDBJ whole genome shotgun (WGS) entry which is preliminary data.</text>
</comment>
<sequence length="330" mass="36314">MPTSGIIQPPVAGFAVRRLYDRAKDRSLAEQMAHILLPMIDVWNEWFFRCRDPQHQIGRDHPSVGIGPRQFDRLGCADLADLAAQLGEDEIATRSRARVVSGVAAFDTLWSKDHGEYLCYDRVIGALIDSPSVGGLLMIFAPIPASRLAAIARRIETLAEAVSFRFPSHDPKAGGYGGKRYWRGPAWLTVNYMIADGLVRQGQHDIAARIGVDSLLVIRTAVSPNITTREPVTSAEARNPPVPPLWSSNFWRNPKGRPPDAPRPTDLVAKEHGVLTVGICASGPEFAALRQLRHFRPVEWLALRCKAFIMRLISGEPGFRDSCQGGAGLI</sequence>
<evidence type="ECO:0000259" key="1">
    <source>
        <dbReference type="Pfam" id="PF22422"/>
    </source>
</evidence>
<dbReference type="RefSeq" id="WP_249712915.1">
    <property type="nucleotide sequence ID" value="NZ_JAMFMB010000037.1"/>
</dbReference>
<dbReference type="InterPro" id="IPR012341">
    <property type="entry name" value="6hp_glycosidase-like_sf"/>
</dbReference>
<dbReference type="InterPro" id="IPR008928">
    <property type="entry name" value="6-hairpin_glycosidase_sf"/>
</dbReference>
<keyword evidence="3" id="KW-1185">Reference proteome</keyword>
<dbReference type="Gene3D" id="1.50.10.10">
    <property type="match status" value="2"/>
</dbReference>
<dbReference type="SUPFAM" id="SSF48208">
    <property type="entry name" value="Six-hairpin glycosidases"/>
    <property type="match status" value="1"/>
</dbReference>
<evidence type="ECO:0000313" key="2">
    <source>
        <dbReference type="EMBL" id="MCL6285777.1"/>
    </source>
</evidence>
<feature type="domain" description="Mannosylglycerate hydrolase MGH1-like glycoside hydrolase" evidence="1">
    <location>
        <begin position="76"/>
        <end position="216"/>
    </location>
</feature>
<dbReference type="Pfam" id="PF22422">
    <property type="entry name" value="MGH1-like_GH"/>
    <property type="match status" value="1"/>
</dbReference>
<proteinExistence type="predicted"/>
<dbReference type="Proteomes" id="UP001203880">
    <property type="component" value="Unassembled WGS sequence"/>
</dbReference>
<organism evidence="2 3">
    <name type="scientific">Ruegeria spongiae</name>
    <dbReference type="NCBI Taxonomy" id="2942209"/>
    <lineage>
        <taxon>Bacteria</taxon>
        <taxon>Pseudomonadati</taxon>
        <taxon>Pseudomonadota</taxon>
        <taxon>Alphaproteobacteria</taxon>
        <taxon>Rhodobacterales</taxon>
        <taxon>Roseobacteraceae</taxon>
        <taxon>Ruegeria</taxon>
    </lineage>
</organism>
<gene>
    <name evidence="2" type="ORF">M3P21_19825</name>
</gene>
<evidence type="ECO:0000313" key="3">
    <source>
        <dbReference type="Proteomes" id="UP001203880"/>
    </source>
</evidence>
<dbReference type="EMBL" id="JAMFMB010000037">
    <property type="protein sequence ID" value="MCL6285777.1"/>
    <property type="molecule type" value="Genomic_DNA"/>
</dbReference>
<protein>
    <recommendedName>
        <fullName evidence="1">Mannosylglycerate hydrolase MGH1-like glycoside hydrolase domain-containing protein</fullName>
    </recommendedName>
</protein>